<dbReference type="GO" id="GO:0005737">
    <property type="term" value="C:cytoplasm"/>
    <property type="evidence" value="ECO:0007669"/>
    <property type="project" value="TreeGrafter"/>
</dbReference>
<dbReference type="InterPro" id="IPR016160">
    <property type="entry name" value="Ald_DH_CS_CYS"/>
</dbReference>
<evidence type="ECO:0000256" key="4">
    <source>
        <dbReference type="RuleBase" id="RU003345"/>
    </source>
</evidence>
<dbReference type="PANTHER" id="PTHR43570">
    <property type="entry name" value="ALDEHYDE DEHYDROGENASE"/>
    <property type="match status" value="1"/>
</dbReference>
<accession>A0A426Y9F9</accession>
<dbReference type="InterPro" id="IPR016162">
    <property type="entry name" value="Ald_DH_N"/>
</dbReference>
<dbReference type="GO" id="GO:0004029">
    <property type="term" value="F:aldehyde dehydrogenase (NAD+) activity"/>
    <property type="evidence" value="ECO:0007669"/>
    <property type="project" value="TreeGrafter"/>
</dbReference>
<dbReference type="Gene3D" id="3.40.309.10">
    <property type="entry name" value="Aldehyde Dehydrogenase, Chain A, domain 2"/>
    <property type="match status" value="1"/>
</dbReference>
<comment type="similarity">
    <text evidence="1 4">Belongs to the aldehyde dehydrogenase family.</text>
</comment>
<protein>
    <recommendedName>
        <fullName evidence="5">Aldehyde dehydrogenase domain-containing protein</fullName>
    </recommendedName>
</protein>
<evidence type="ECO:0000313" key="7">
    <source>
        <dbReference type="Proteomes" id="UP000287651"/>
    </source>
</evidence>
<dbReference type="AlphaFoldDB" id="A0A426Y9F9"/>
<gene>
    <name evidence="6" type="ORF">B296_00040801</name>
</gene>
<organism evidence="6 7">
    <name type="scientific">Ensete ventricosum</name>
    <name type="common">Abyssinian banana</name>
    <name type="synonym">Musa ensete</name>
    <dbReference type="NCBI Taxonomy" id="4639"/>
    <lineage>
        <taxon>Eukaryota</taxon>
        <taxon>Viridiplantae</taxon>
        <taxon>Streptophyta</taxon>
        <taxon>Embryophyta</taxon>
        <taxon>Tracheophyta</taxon>
        <taxon>Spermatophyta</taxon>
        <taxon>Magnoliopsida</taxon>
        <taxon>Liliopsida</taxon>
        <taxon>Zingiberales</taxon>
        <taxon>Musaceae</taxon>
        <taxon>Ensete</taxon>
    </lineage>
</organism>
<dbReference type="InterPro" id="IPR012394">
    <property type="entry name" value="Aldehyde_DH_NAD(P)"/>
</dbReference>
<feature type="active site" evidence="3">
    <location>
        <position position="84"/>
    </location>
</feature>
<dbReference type="InterPro" id="IPR029510">
    <property type="entry name" value="Ald_DH_CS_GLU"/>
</dbReference>
<dbReference type="PANTHER" id="PTHR43570:SF17">
    <property type="entry name" value="ALDEHYDE DEHYDROGENASE FAMILY 3 MEMBER F1"/>
    <property type="match status" value="1"/>
</dbReference>
<dbReference type="InterPro" id="IPR016161">
    <property type="entry name" value="Ald_DH/histidinol_DH"/>
</dbReference>
<name>A0A426Y9F9_ENSVE</name>
<sequence>MDDSLPGVFYFSSHFLFCCSSRKTVLRLVTGSYTAPGISVAWRAGARTPRRRPHLRFLEFPYSSRVARTVMAAAAKHLTPVAVELGGKSPVIFDSLGSPRDRKVAVERIVGAKWVSCAGQACIGVDYVLVEEQFAPVLVCRTRRTAAKLRR</sequence>
<dbReference type="PROSITE" id="PS00687">
    <property type="entry name" value="ALDEHYDE_DEHYDR_GLU"/>
    <property type="match status" value="1"/>
</dbReference>
<evidence type="ECO:0000256" key="2">
    <source>
        <dbReference type="ARBA" id="ARBA00023002"/>
    </source>
</evidence>
<dbReference type="Pfam" id="PF00171">
    <property type="entry name" value="Aldedh"/>
    <property type="match status" value="1"/>
</dbReference>
<evidence type="ECO:0000256" key="3">
    <source>
        <dbReference type="PROSITE-ProRule" id="PRU10007"/>
    </source>
</evidence>
<evidence type="ECO:0000313" key="6">
    <source>
        <dbReference type="EMBL" id="RRT48373.1"/>
    </source>
</evidence>
<dbReference type="InterPro" id="IPR016163">
    <property type="entry name" value="Ald_DH_C"/>
</dbReference>
<dbReference type="Proteomes" id="UP000287651">
    <property type="component" value="Unassembled WGS sequence"/>
</dbReference>
<dbReference type="Gene3D" id="3.40.605.10">
    <property type="entry name" value="Aldehyde Dehydrogenase, Chain A, domain 1"/>
    <property type="match status" value="1"/>
</dbReference>
<dbReference type="PROSITE" id="PS00070">
    <property type="entry name" value="ALDEHYDE_DEHYDR_CYS"/>
    <property type="match status" value="1"/>
</dbReference>
<dbReference type="SUPFAM" id="SSF53720">
    <property type="entry name" value="ALDH-like"/>
    <property type="match status" value="1"/>
</dbReference>
<feature type="domain" description="Aldehyde dehydrogenase" evidence="5">
    <location>
        <begin position="52"/>
        <end position="150"/>
    </location>
</feature>
<evidence type="ECO:0000256" key="1">
    <source>
        <dbReference type="ARBA" id="ARBA00009986"/>
    </source>
</evidence>
<evidence type="ECO:0000259" key="5">
    <source>
        <dbReference type="Pfam" id="PF00171"/>
    </source>
</evidence>
<dbReference type="InterPro" id="IPR015590">
    <property type="entry name" value="Aldehyde_DH_dom"/>
</dbReference>
<reference evidence="6 7" key="1">
    <citation type="journal article" date="2014" name="Agronomy (Basel)">
        <title>A Draft Genome Sequence for Ensete ventricosum, the Drought-Tolerant Tree Against Hunger.</title>
        <authorList>
            <person name="Harrison J."/>
            <person name="Moore K.A."/>
            <person name="Paszkiewicz K."/>
            <person name="Jones T."/>
            <person name="Grant M."/>
            <person name="Ambacheew D."/>
            <person name="Muzemil S."/>
            <person name="Studholme D.J."/>
        </authorList>
    </citation>
    <scope>NUCLEOTIDE SEQUENCE [LARGE SCALE GENOMIC DNA]</scope>
</reference>
<dbReference type="GO" id="GO:0006081">
    <property type="term" value="P:aldehyde metabolic process"/>
    <property type="evidence" value="ECO:0007669"/>
    <property type="project" value="InterPro"/>
</dbReference>
<comment type="caution">
    <text evidence="6">The sequence shown here is derived from an EMBL/GenBank/DDBJ whole genome shotgun (WGS) entry which is preliminary data.</text>
</comment>
<keyword evidence="2 4" id="KW-0560">Oxidoreductase</keyword>
<dbReference type="EMBL" id="AMZH03013998">
    <property type="protein sequence ID" value="RRT48373.1"/>
    <property type="molecule type" value="Genomic_DNA"/>
</dbReference>
<proteinExistence type="inferred from homology"/>